<keyword evidence="1" id="KW-0963">Cytoplasm</keyword>
<dbReference type="GO" id="GO:0004364">
    <property type="term" value="F:glutathione transferase activity"/>
    <property type="evidence" value="ECO:0007669"/>
    <property type="project" value="InterPro"/>
</dbReference>
<protein>
    <recommendedName>
        <fullName evidence="1">Glutathione S-transferase</fullName>
        <ecNumber evidence="1">2.5.1.18</ecNumber>
    </recommendedName>
</protein>
<comment type="catalytic activity">
    <reaction evidence="1">
        <text>RX + glutathione = an S-substituted glutathione + a halide anion + H(+)</text>
        <dbReference type="Rhea" id="RHEA:16437"/>
        <dbReference type="ChEBI" id="CHEBI:15378"/>
        <dbReference type="ChEBI" id="CHEBI:16042"/>
        <dbReference type="ChEBI" id="CHEBI:17792"/>
        <dbReference type="ChEBI" id="CHEBI:57925"/>
        <dbReference type="ChEBI" id="CHEBI:90779"/>
        <dbReference type="EC" id="2.5.1.18"/>
    </reaction>
</comment>
<dbReference type="STRING" id="63057.A0A2P5FAU1"/>
<comment type="subcellular location">
    <subcellularLocation>
        <location evidence="1">Cytoplasm</location>
        <location evidence="1">Cytosol</location>
    </subcellularLocation>
</comment>
<dbReference type="InterPro" id="IPR010987">
    <property type="entry name" value="Glutathione-S-Trfase_C-like"/>
</dbReference>
<dbReference type="CDD" id="cd03185">
    <property type="entry name" value="GST_C_Tau"/>
    <property type="match status" value="1"/>
</dbReference>
<dbReference type="GO" id="GO:0005737">
    <property type="term" value="C:cytoplasm"/>
    <property type="evidence" value="ECO:0007669"/>
    <property type="project" value="TreeGrafter"/>
</dbReference>
<evidence type="ECO:0000259" key="2">
    <source>
        <dbReference type="PROSITE" id="PS50405"/>
    </source>
</evidence>
<evidence type="ECO:0000313" key="4">
    <source>
        <dbReference type="Proteomes" id="UP000237000"/>
    </source>
</evidence>
<keyword evidence="1" id="KW-0808">Transferase</keyword>
<evidence type="ECO:0000313" key="3">
    <source>
        <dbReference type="EMBL" id="PON94911.1"/>
    </source>
</evidence>
<evidence type="ECO:0000256" key="1">
    <source>
        <dbReference type="RuleBase" id="RU369102"/>
    </source>
</evidence>
<dbReference type="GO" id="GO:0006749">
    <property type="term" value="P:glutathione metabolic process"/>
    <property type="evidence" value="ECO:0007669"/>
    <property type="project" value="InterPro"/>
</dbReference>
<dbReference type="EMBL" id="JXTC01000048">
    <property type="protein sequence ID" value="PON94911.1"/>
    <property type="molecule type" value="Genomic_DNA"/>
</dbReference>
<feature type="domain" description="GST C-terminal" evidence="2">
    <location>
        <begin position="1"/>
        <end position="122"/>
    </location>
</feature>
<reference evidence="4" key="1">
    <citation type="submission" date="2016-06" db="EMBL/GenBank/DDBJ databases">
        <title>Parallel loss of symbiosis genes in relatives of nitrogen-fixing non-legume Parasponia.</title>
        <authorList>
            <person name="Van Velzen R."/>
            <person name="Holmer R."/>
            <person name="Bu F."/>
            <person name="Rutten L."/>
            <person name="Van Zeijl A."/>
            <person name="Liu W."/>
            <person name="Santuari L."/>
            <person name="Cao Q."/>
            <person name="Sharma T."/>
            <person name="Shen D."/>
            <person name="Roswanjaya Y."/>
            <person name="Wardhani T."/>
            <person name="Kalhor M.S."/>
            <person name="Jansen J."/>
            <person name="Van den Hoogen J."/>
            <person name="Gungor B."/>
            <person name="Hartog M."/>
            <person name="Hontelez J."/>
            <person name="Verver J."/>
            <person name="Yang W.-C."/>
            <person name="Schijlen E."/>
            <person name="Repin R."/>
            <person name="Schilthuizen M."/>
            <person name="Schranz E."/>
            <person name="Heidstra R."/>
            <person name="Miyata K."/>
            <person name="Fedorova E."/>
            <person name="Kohlen W."/>
            <person name="Bisseling T."/>
            <person name="Smit S."/>
            <person name="Geurts R."/>
        </authorList>
    </citation>
    <scope>NUCLEOTIDE SEQUENCE [LARGE SCALE GENOMIC DNA]</scope>
    <source>
        <strain evidence="4">cv. RG33-2</strain>
    </source>
</reference>
<comment type="similarity">
    <text evidence="1">Belongs to the GST superfamily.</text>
</comment>
<comment type="function">
    <text evidence="1">Is involved in the conjugation of reduced glutathione to a wide number of exogenous and endogenous hydrophobic electrophiles.</text>
</comment>
<gene>
    <name evidence="3" type="ORF">TorRG33x02_094240</name>
</gene>
<accession>A0A2P5FAU1</accession>
<sequence length="131" mass="15246">MQGKYLLQDRTFNSLLKSSSERELEKAAKEVSEVLKIVEEEGLGHNNNFFGGETMNMVDIAYGWLAHWFECIEEVVGVKLLNPMTFPRLCAWIENFKQVPVIKENLPDRIKLMAFLESKREMSISYRTKNK</sequence>
<dbReference type="PANTHER" id="PTHR11260">
    <property type="entry name" value="GLUTATHIONE S-TRANSFERASE, GST, SUPERFAMILY, GST DOMAIN CONTAINING"/>
    <property type="match status" value="1"/>
</dbReference>
<dbReference type="InterPro" id="IPR036282">
    <property type="entry name" value="Glutathione-S-Trfase_C_sf"/>
</dbReference>
<dbReference type="Pfam" id="PF25907">
    <property type="entry name" value="DUF7962"/>
    <property type="match status" value="1"/>
</dbReference>
<dbReference type="AlphaFoldDB" id="A0A2P5FAU1"/>
<dbReference type="Proteomes" id="UP000237000">
    <property type="component" value="Unassembled WGS sequence"/>
</dbReference>
<comment type="caution">
    <text evidence="3">The sequence shown here is derived from an EMBL/GenBank/DDBJ whole genome shotgun (WGS) entry which is preliminary data.</text>
</comment>
<organism evidence="3 4">
    <name type="scientific">Trema orientale</name>
    <name type="common">Charcoal tree</name>
    <name type="synonym">Celtis orientalis</name>
    <dbReference type="NCBI Taxonomy" id="63057"/>
    <lineage>
        <taxon>Eukaryota</taxon>
        <taxon>Viridiplantae</taxon>
        <taxon>Streptophyta</taxon>
        <taxon>Embryophyta</taxon>
        <taxon>Tracheophyta</taxon>
        <taxon>Spermatophyta</taxon>
        <taxon>Magnoliopsida</taxon>
        <taxon>eudicotyledons</taxon>
        <taxon>Gunneridae</taxon>
        <taxon>Pentapetalae</taxon>
        <taxon>rosids</taxon>
        <taxon>fabids</taxon>
        <taxon>Rosales</taxon>
        <taxon>Cannabaceae</taxon>
        <taxon>Trema</taxon>
    </lineage>
</organism>
<dbReference type="InParanoid" id="A0A2P5FAU1"/>
<dbReference type="PROSITE" id="PS50405">
    <property type="entry name" value="GST_CTER"/>
    <property type="match status" value="1"/>
</dbReference>
<dbReference type="SUPFAM" id="SSF47616">
    <property type="entry name" value="GST C-terminal domain-like"/>
    <property type="match status" value="1"/>
</dbReference>
<keyword evidence="4" id="KW-1185">Reference proteome</keyword>
<name>A0A2P5FAU1_TREOI</name>
<dbReference type="InterPro" id="IPR045073">
    <property type="entry name" value="Omega/Tau-like"/>
</dbReference>
<dbReference type="Gene3D" id="1.20.1050.10">
    <property type="match status" value="1"/>
</dbReference>
<proteinExistence type="inferred from homology"/>
<dbReference type="PANTHER" id="PTHR11260:SF775">
    <property type="entry name" value="GLUTATHIONE S-TRANSFERASE U10"/>
    <property type="match status" value="1"/>
</dbReference>
<dbReference type="InterPro" id="IPR058268">
    <property type="entry name" value="DUF7962"/>
</dbReference>
<dbReference type="EC" id="2.5.1.18" evidence="1"/>
<dbReference type="InterPro" id="IPR045074">
    <property type="entry name" value="GST_C_Tau"/>
</dbReference>
<dbReference type="OrthoDB" id="1162077at2759"/>